<comment type="caution">
    <text evidence="1">The sequence shown here is derived from an EMBL/GenBank/DDBJ whole genome shotgun (WGS) entry which is preliminary data.</text>
</comment>
<evidence type="ECO:0000313" key="1">
    <source>
        <dbReference type="EMBL" id="CAG8596535.1"/>
    </source>
</evidence>
<organism evidence="1 2">
    <name type="scientific">Funneliformis mosseae</name>
    <name type="common">Endomycorrhizal fungus</name>
    <name type="synonym">Glomus mosseae</name>
    <dbReference type="NCBI Taxonomy" id="27381"/>
    <lineage>
        <taxon>Eukaryota</taxon>
        <taxon>Fungi</taxon>
        <taxon>Fungi incertae sedis</taxon>
        <taxon>Mucoromycota</taxon>
        <taxon>Glomeromycotina</taxon>
        <taxon>Glomeromycetes</taxon>
        <taxon>Glomerales</taxon>
        <taxon>Glomeraceae</taxon>
        <taxon>Funneliformis</taxon>
    </lineage>
</organism>
<accession>A0A9N9CA80</accession>
<protein>
    <submittedName>
        <fullName evidence="1">2938_t:CDS:1</fullName>
    </submittedName>
</protein>
<sequence length="77" mass="9243">MHQLTSARRIKKLFYSTIAKWVMDSWNNVDTVLICKSFKYEVEISKSDNEFENDLSLKDLEFNGYNEELPNYENVWN</sequence>
<name>A0A9N9CA80_FUNMO</name>
<keyword evidence="2" id="KW-1185">Reference proteome</keyword>
<proteinExistence type="predicted"/>
<reference evidence="1" key="1">
    <citation type="submission" date="2021-06" db="EMBL/GenBank/DDBJ databases">
        <authorList>
            <person name="Kallberg Y."/>
            <person name="Tangrot J."/>
            <person name="Rosling A."/>
        </authorList>
    </citation>
    <scope>NUCLEOTIDE SEQUENCE</scope>
    <source>
        <strain evidence="1">87-6 pot B 2015</strain>
    </source>
</reference>
<dbReference type="AlphaFoldDB" id="A0A9N9CA80"/>
<evidence type="ECO:0000313" key="2">
    <source>
        <dbReference type="Proteomes" id="UP000789375"/>
    </source>
</evidence>
<dbReference type="EMBL" id="CAJVPP010002333">
    <property type="protein sequence ID" value="CAG8596535.1"/>
    <property type="molecule type" value="Genomic_DNA"/>
</dbReference>
<dbReference type="Proteomes" id="UP000789375">
    <property type="component" value="Unassembled WGS sequence"/>
</dbReference>
<gene>
    <name evidence="1" type="ORF">FMOSSE_LOCUS8719</name>
</gene>